<dbReference type="InterPro" id="IPR024688">
    <property type="entry name" value="Mac_dom"/>
</dbReference>
<dbReference type="AlphaFoldDB" id="A0AAD4Q0E5"/>
<dbReference type="GO" id="GO:0016407">
    <property type="term" value="F:acetyltransferase activity"/>
    <property type="evidence" value="ECO:0007669"/>
    <property type="project" value="InterPro"/>
</dbReference>
<evidence type="ECO:0000313" key="5">
    <source>
        <dbReference type="Proteomes" id="UP001201262"/>
    </source>
</evidence>
<dbReference type="Pfam" id="PF12464">
    <property type="entry name" value="Mac"/>
    <property type="match status" value="1"/>
</dbReference>
<proteinExistence type="inferred from homology"/>
<dbReference type="InterPro" id="IPR051159">
    <property type="entry name" value="Hexapeptide_acetyltransf"/>
</dbReference>
<keyword evidence="2" id="KW-0808">Transferase</keyword>
<accession>A0AAD4Q0E5</accession>
<organism evidence="4 5">
    <name type="scientific">Talaromyces proteolyticus</name>
    <dbReference type="NCBI Taxonomy" id="1131652"/>
    <lineage>
        <taxon>Eukaryota</taxon>
        <taxon>Fungi</taxon>
        <taxon>Dikarya</taxon>
        <taxon>Ascomycota</taxon>
        <taxon>Pezizomycotina</taxon>
        <taxon>Eurotiomycetes</taxon>
        <taxon>Eurotiomycetidae</taxon>
        <taxon>Eurotiales</taxon>
        <taxon>Trichocomaceae</taxon>
        <taxon>Talaromyces</taxon>
        <taxon>Talaromyces sect. Bacilispori</taxon>
    </lineage>
</organism>
<gene>
    <name evidence="4" type="ORF">BGW36DRAFT_169494</name>
</gene>
<sequence length="194" mass="21703">MYTTAMGKSSLHKLAMWFRRLYSRKSGSASHANTTAVGTSPKQASMISCDAEVAHYSHHTRLIFKPWRTKGSPCHSYTASIPRTGVPTSEEYNKMVSGVPYKTSCPQLRAKKIEVRQFCAKYNVDDQVVADQTGSRYELWQNMREEREKMLRTIIGSVGEAPLLDPPFNFSYGCNIVLGDKVYANVKSVSSCSS</sequence>
<feature type="domain" description="Maltose/galactoside acetyltransferase" evidence="3">
    <location>
        <begin position="92"/>
        <end position="160"/>
    </location>
</feature>
<dbReference type="PANTHER" id="PTHR23416">
    <property type="entry name" value="SIALIC ACID SYNTHASE-RELATED"/>
    <property type="match status" value="1"/>
</dbReference>
<name>A0AAD4Q0E5_9EURO</name>
<dbReference type="GO" id="GO:0008374">
    <property type="term" value="F:O-acyltransferase activity"/>
    <property type="evidence" value="ECO:0007669"/>
    <property type="project" value="TreeGrafter"/>
</dbReference>
<keyword evidence="5" id="KW-1185">Reference proteome</keyword>
<evidence type="ECO:0000256" key="1">
    <source>
        <dbReference type="ARBA" id="ARBA00007274"/>
    </source>
</evidence>
<evidence type="ECO:0000256" key="2">
    <source>
        <dbReference type="ARBA" id="ARBA00022679"/>
    </source>
</evidence>
<reference evidence="4" key="1">
    <citation type="submission" date="2021-12" db="EMBL/GenBank/DDBJ databases">
        <title>Convergent genome expansion in fungi linked to evolution of root-endophyte symbiosis.</title>
        <authorList>
            <consortium name="DOE Joint Genome Institute"/>
            <person name="Ke Y.-H."/>
            <person name="Bonito G."/>
            <person name="Liao H.-L."/>
            <person name="Looney B."/>
            <person name="Rojas-Flechas A."/>
            <person name="Nash J."/>
            <person name="Hameed K."/>
            <person name="Schadt C."/>
            <person name="Martin F."/>
            <person name="Crous P.W."/>
            <person name="Miettinen O."/>
            <person name="Magnuson J.K."/>
            <person name="Labbe J."/>
            <person name="Jacobson D."/>
            <person name="Doktycz M.J."/>
            <person name="Veneault-Fourrey C."/>
            <person name="Kuo A."/>
            <person name="Mondo S."/>
            <person name="Calhoun S."/>
            <person name="Riley R."/>
            <person name="Ohm R."/>
            <person name="LaButti K."/>
            <person name="Andreopoulos B."/>
            <person name="Pangilinan J."/>
            <person name="Nolan M."/>
            <person name="Tritt A."/>
            <person name="Clum A."/>
            <person name="Lipzen A."/>
            <person name="Daum C."/>
            <person name="Barry K."/>
            <person name="Grigoriev I.V."/>
            <person name="Vilgalys R."/>
        </authorList>
    </citation>
    <scope>NUCLEOTIDE SEQUENCE</scope>
    <source>
        <strain evidence="4">PMI_201</strain>
    </source>
</reference>
<evidence type="ECO:0000259" key="3">
    <source>
        <dbReference type="SMART" id="SM01266"/>
    </source>
</evidence>
<comment type="similarity">
    <text evidence="1">Belongs to the transferase hexapeptide repeat family.</text>
</comment>
<dbReference type="RefSeq" id="XP_046072263.1">
    <property type="nucleotide sequence ID" value="XM_046209641.1"/>
</dbReference>
<dbReference type="SMART" id="SM01266">
    <property type="entry name" value="Mac"/>
    <property type="match status" value="1"/>
</dbReference>
<dbReference type="GeneID" id="70239928"/>
<dbReference type="Proteomes" id="UP001201262">
    <property type="component" value="Unassembled WGS sequence"/>
</dbReference>
<dbReference type="Gene3D" id="2.160.10.10">
    <property type="entry name" value="Hexapeptide repeat proteins"/>
    <property type="match status" value="1"/>
</dbReference>
<protein>
    <recommendedName>
        <fullName evidence="3">Maltose/galactoside acetyltransferase domain-containing protein</fullName>
    </recommendedName>
</protein>
<evidence type="ECO:0000313" key="4">
    <source>
        <dbReference type="EMBL" id="KAH8697562.1"/>
    </source>
</evidence>
<comment type="caution">
    <text evidence="4">The sequence shown here is derived from an EMBL/GenBank/DDBJ whole genome shotgun (WGS) entry which is preliminary data.</text>
</comment>
<dbReference type="PANTHER" id="PTHR23416:SF23">
    <property type="entry name" value="ACETYLTRANSFERASE C18B11.09C-RELATED"/>
    <property type="match status" value="1"/>
</dbReference>
<dbReference type="EMBL" id="JAJTJA010000006">
    <property type="protein sequence ID" value="KAH8697562.1"/>
    <property type="molecule type" value="Genomic_DNA"/>
</dbReference>